<dbReference type="EMBL" id="JASCZI010121313">
    <property type="protein sequence ID" value="MED6161164.1"/>
    <property type="molecule type" value="Genomic_DNA"/>
</dbReference>
<sequence>MASSCTDPIEKVNMTLEEHRNEMIMIKKQLKEWTKNASYKDAYCCWAHQQSNPNLTEIPTYKIPEYIKENGEKGRNIFYGCLKSDFQTGSSSQVAPAPPPQEDEQMAEPDI</sequence>
<feature type="compositionally biased region" description="Acidic residues" evidence="2">
    <location>
        <begin position="101"/>
        <end position="111"/>
    </location>
</feature>
<dbReference type="Proteomes" id="UP001341840">
    <property type="component" value="Unassembled WGS sequence"/>
</dbReference>
<accession>A0ABU6UJA8</accession>
<gene>
    <name evidence="3" type="ORF">PIB30_058133</name>
</gene>
<reference evidence="3 4" key="1">
    <citation type="journal article" date="2023" name="Plants (Basel)">
        <title>Bridging the Gap: Combining Genomics and Transcriptomics Approaches to Understand Stylosanthes scabra, an Orphan Legume from the Brazilian Caatinga.</title>
        <authorList>
            <person name="Ferreira-Neto J.R.C."/>
            <person name="da Silva M.D."/>
            <person name="Binneck E."/>
            <person name="de Melo N.F."/>
            <person name="da Silva R.H."/>
            <person name="de Melo A.L.T.M."/>
            <person name="Pandolfi V."/>
            <person name="Bustamante F.O."/>
            <person name="Brasileiro-Vidal A.C."/>
            <person name="Benko-Iseppon A.M."/>
        </authorList>
    </citation>
    <scope>NUCLEOTIDE SEQUENCE [LARGE SCALE GENOMIC DNA]</scope>
    <source>
        <tissue evidence="3">Leaves</tissue>
    </source>
</reference>
<feature type="region of interest" description="Disordered" evidence="2">
    <location>
        <begin position="88"/>
        <end position="111"/>
    </location>
</feature>
<keyword evidence="1" id="KW-0175">Coiled coil</keyword>
<keyword evidence="4" id="KW-1185">Reference proteome</keyword>
<evidence type="ECO:0000313" key="4">
    <source>
        <dbReference type="Proteomes" id="UP001341840"/>
    </source>
</evidence>
<evidence type="ECO:0000256" key="2">
    <source>
        <dbReference type="SAM" id="MobiDB-lite"/>
    </source>
</evidence>
<evidence type="ECO:0000256" key="1">
    <source>
        <dbReference type="SAM" id="Coils"/>
    </source>
</evidence>
<evidence type="ECO:0000313" key="3">
    <source>
        <dbReference type="EMBL" id="MED6161164.1"/>
    </source>
</evidence>
<organism evidence="3 4">
    <name type="scientific">Stylosanthes scabra</name>
    <dbReference type="NCBI Taxonomy" id="79078"/>
    <lineage>
        <taxon>Eukaryota</taxon>
        <taxon>Viridiplantae</taxon>
        <taxon>Streptophyta</taxon>
        <taxon>Embryophyta</taxon>
        <taxon>Tracheophyta</taxon>
        <taxon>Spermatophyta</taxon>
        <taxon>Magnoliopsida</taxon>
        <taxon>eudicotyledons</taxon>
        <taxon>Gunneridae</taxon>
        <taxon>Pentapetalae</taxon>
        <taxon>rosids</taxon>
        <taxon>fabids</taxon>
        <taxon>Fabales</taxon>
        <taxon>Fabaceae</taxon>
        <taxon>Papilionoideae</taxon>
        <taxon>50 kb inversion clade</taxon>
        <taxon>dalbergioids sensu lato</taxon>
        <taxon>Dalbergieae</taxon>
        <taxon>Pterocarpus clade</taxon>
        <taxon>Stylosanthes</taxon>
    </lineage>
</organism>
<proteinExistence type="predicted"/>
<name>A0ABU6UJA8_9FABA</name>
<feature type="coiled-coil region" evidence="1">
    <location>
        <begin position="9"/>
        <end position="36"/>
    </location>
</feature>
<protein>
    <submittedName>
        <fullName evidence="3">Uncharacterized protein</fullName>
    </submittedName>
</protein>
<comment type="caution">
    <text evidence="3">The sequence shown here is derived from an EMBL/GenBank/DDBJ whole genome shotgun (WGS) entry which is preliminary data.</text>
</comment>